<reference evidence="2 3" key="1">
    <citation type="submission" date="2020-11" db="EMBL/GenBank/DDBJ databases">
        <authorList>
            <person name="Kim M.K."/>
        </authorList>
    </citation>
    <scope>NUCLEOTIDE SEQUENCE [LARGE SCALE GENOMIC DNA]</scope>
    <source>
        <strain evidence="2 3">BT662</strain>
    </source>
</reference>
<keyword evidence="3" id="KW-1185">Reference proteome</keyword>
<accession>A0ABS0I442</accession>
<proteinExistence type="predicted"/>
<dbReference type="EMBL" id="JADQDM010000004">
    <property type="protein sequence ID" value="MBF9221556.1"/>
    <property type="molecule type" value="Genomic_DNA"/>
</dbReference>
<name>A0ABS0I442_9BACT</name>
<sequence>MPTPSVPASRLSWPRRGLDAVLFSSVWLSAAAAAQTAYSLHLWPPLHAAGYRLVLLVFAATLLVYNLDAALPFKHRQPAGTSGRKAWQQRHRRGLALLAAGAALVSGGLFLADGWWRYLPQLLPLAALALLYSWPLLRWRGQRRALREVPLLKVFLIAGVWSLVTVGLPALLLRHPVAAVAGLLALRFCLVLALAIVFDIRDLSRDRAAGTPTFPVVLGLRGAKAVALAFLGAAMGLGVAWGLPTLGLLLTGLLAAVVIVLADERRDDYFFALLADGVLLVPPVLYFLS</sequence>
<evidence type="ECO:0000313" key="3">
    <source>
        <dbReference type="Proteomes" id="UP000618931"/>
    </source>
</evidence>
<evidence type="ECO:0000256" key="1">
    <source>
        <dbReference type="SAM" id="Phobius"/>
    </source>
</evidence>
<evidence type="ECO:0000313" key="2">
    <source>
        <dbReference type="EMBL" id="MBF9221556.1"/>
    </source>
</evidence>
<evidence type="ECO:0008006" key="4">
    <source>
        <dbReference type="Google" id="ProtNLM"/>
    </source>
</evidence>
<gene>
    <name evidence="2" type="ORF">I2H31_10615</name>
</gene>
<feature type="transmembrane region" description="Helical" evidence="1">
    <location>
        <begin position="212"/>
        <end position="235"/>
    </location>
</feature>
<keyword evidence="1" id="KW-0472">Membrane</keyword>
<dbReference type="Proteomes" id="UP000618931">
    <property type="component" value="Unassembled WGS sequence"/>
</dbReference>
<feature type="transmembrane region" description="Helical" evidence="1">
    <location>
        <begin position="149"/>
        <end position="172"/>
    </location>
</feature>
<feature type="transmembrane region" description="Helical" evidence="1">
    <location>
        <begin position="94"/>
        <end position="112"/>
    </location>
</feature>
<keyword evidence="1" id="KW-0812">Transmembrane</keyword>
<organism evidence="2 3">
    <name type="scientific">Hymenobacter ruricola</name>
    <dbReference type="NCBI Taxonomy" id="2791023"/>
    <lineage>
        <taxon>Bacteria</taxon>
        <taxon>Pseudomonadati</taxon>
        <taxon>Bacteroidota</taxon>
        <taxon>Cytophagia</taxon>
        <taxon>Cytophagales</taxon>
        <taxon>Hymenobacteraceae</taxon>
        <taxon>Hymenobacter</taxon>
    </lineage>
</organism>
<feature type="transmembrane region" description="Helical" evidence="1">
    <location>
        <begin position="241"/>
        <end position="262"/>
    </location>
</feature>
<feature type="transmembrane region" description="Helical" evidence="1">
    <location>
        <begin position="49"/>
        <end position="73"/>
    </location>
</feature>
<feature type="transmembrane region" description="Helical" evidence="1">
    <location>
        <begin position="178"/>
        <end position="200"/>
    </location>
</feature>
<keyword evidence="1" id="KW-1133">Transmembrane helix</keyword>
<dbReference type="RefSeq" id="WP_196293008.1">
    <property type="nucleotide sequence ID" value="NZ_JADQDM010000004.1"/>
</dbReference>
<comment type="caution">
    <text evidence="2">The sequence shown here is derived from an EMBL/GenBank/DDBJ whole genome shotgun (WGS) entry which is preliminary data.</text>
</comment>
<feature type="transmembrane region" description="Helical" evidence="1">
    <location>
        <begin position="118"/>
        <end position="137"/>
    </location>
</feature>
<feature type="transmembrane region" description="Helical" evidence="1">
    <location>
        <begin position="269"/>
        <end position="288"/>
    </location>
</feature>
<protein>
    <recommendedName>
        <fullName evidence="4">Prenyltransferase</fullName>
    </recommendedName>
</protein>